<evidence type="ECO:0000313" key="2">
    <source>
        <dbReference type="Proteomes" id="UP000095347"/>
    </source>
</evidence>
<accession>A0A1E5QAC9</accession>
<protein>
    <submittedName>
        <fullName evidence="1">Uncharacterized protein</fullName>
    </submittedName>
</protein>
<evidence type="ECO:0000313" key="1">
    <source>
        <dbReference type="EMBL" id="OEJ68674.1"/>
    </source>
</evidence>
<dbReference type="STRING" id="28181.BEN30_05520"/>
<comment type="caution">
    <text evidence="1">The sequence shown here is derived from an EMBL/GenBank/DDBJ whole genome shotgun (WGS) entry which is preliminary data.</text>
</comment>
<reference evidence="2" key="1">
    <citation type="submission" date="2016-07" db="EMBL/GenBank/DDBJ databases">
        <authorList>
            <person name="Florea S."/>
            <person name="Webb J.S."/>
            <person name="Jaromczyk J."/>
            <person name="Schardl C.L."/>
        </authorList>
    </citation>
    <scope>NUCLEOTIDE SEQUENCE [LARGE SCALE GENOMIC DNA]</scope>
    <source>
        <strain evidence="2">MV-1</strain>
    </source>
</reference>
<keyword evidence="2" id="KW-1185">Reference proteome</keyword>
<dbReference type="Proteomes" id="UP000095347">
    <property type="component" value="Unassembled WGS sequence"/>
</dbReference>
<dbReference type="EMBL" id="MCGG01000011">
    <property type="protein sequence ID" value="OEJ68674.1"/>
    <property type="molecule type" value="Genomic_DNA"/>
</dbReference>
<dbReference type="RefSeq" id="WP_069957032.1">
    <property type="nucleotide sequence ID" value="NZ_MCGG01000011.1"/>
</dbReference>
<dbReference type="AlphaFoldDB" id="A0A1E5QAC9"/>
<sequence>MANLETLDFLRLQLSTEISYDLCMSCTDPQQKQIALNYDDPRNCGCRCPAVEPLLARLADIEKAIKISVAYLS</sequence>
<organism evidence="1 2">
    <name type="scientific">Magnetovibrio blakemorei</name>
    <dbReference type="NCBI Taxonomy" id="28181"/>
    <lineage>
        <taxon>Bacteria</taxon>
        <taxon>Pseudomonadati</taxon>
        <taxon>Pseudomonadota</taxon>
        <taxon>Alphaproteobacteria</taxon>
        <taxon>Rhodospirillales</taxon>
        <taxon>Magnetovibrionaceae</taxon>
        <taxon>Magnetovibrio</taxon>
    </lineage>
</organism>
<name>A0A1E5QAC9_9PROT</name>
<gene>
    <name evidence="1" type="ORF">BEN30_05520</name>
</gene>
<proteinExistence type="predicted"/>